<evidence type="ECO:0000256" key="2">
    <source>
        <dbReference type="ARBA" id="ARBA00022741"/>
    </source>
</evidence>
<dbReference type="GO" id="GO:0000166">
    <property type="term" value="F:nucleotide binding"/>
    <property type="evidence" value="ECO:0007669"/>
    <property type="project" value="UniProtKB-KW"/>
</dbReference>
<dbReference type="EMBL" id="CAEKDK010000008">
    <property type="protein sequence ID" value="CAB4290560.1"/>
    <property type="molecule type" value="Genomic_DNA"/>
</dbReference>
<feature type="domain" description="Disease resistance N-terminal" evidence="4">
    <location>
        <begin position="5"/>
        <end position="53"/>
    </location>
</feature>
<dbReference type="InterPro" id="IPR038005">
    <property type="entry name" value="RX-like_CC"/>
</dbReference>
<dbReference type="CDD" id="cd14798">
    <property type="entry name" value="RX-CC_like"/>
    <property type="match status" value="1"/>
</dbReference>
<keyword evidence="2" id="KW-0547">Nucleotide-binding</keyword>
<dbReference type="Gene3D" id="1.20.5.4130">
    <property type="match status" value="1"/>
</dbReference>
<dbReference type="Pfam" id="PF18052">
    <property type="entry name" value="Rx_N"/>
    <property type="match status" value="1"/>
</dbReference>
<protein>
    <recommendedName>
        <fullName evidence="4">Disease resistance N-terminal domain-containing protein</fullName>
    </recommendedName>
</protein>
<proteinExistence type="predicted"/>
<evidence type="ECO:0000313" key="6">
    <source>
        <dbReference type="Proteomes" id="UP000507222"/>
    </source>
</evidence>
<accession>A0A6J5VN18</accession>
<evidence type="ECO:0000256" key="1">
    <source>
        <dbReference type="ARBA" id="ARBA00022737"/>
    </source>
</evidence>
<organism evidence="5 6">
    <name type="scientific">Prunus armeniaca</name>
    <name type="common">Apricot</name>
    <name type="synonym">Armeniaca vulgaris</name>
    <dbReference type="NCBI Taxonomy" id="36596"/>
    <lineage>
        <taxon>Eukaryota</taxon>
        <taxon>Viridiplantae</taxon>
        <taxon>Streptophyta</taxon>
        <taxon>Embryophyta</taxon>
        <taxon>Tracheophyta</taxon>
        <taxon>Spermatophyta</taxon>
        <taxon>Magnoliopsida</taxon>
        <taxon>eudicotyledons</taxon>
        <taxon>Gunneridae</taxon>
        <taxon>Pentapetalae</taxon>
        <taxon>rosids</taxon>
        <taxon>fabids</taxon>
        <taxon>Rosales</taxon>
        <taxon>Rosaceae</taxon>
        <taxon>Amygdaloideae</taxon>
        <taxon>Amygdaleae</taxon>
        <taxon>Prunus</taxon>
    </lineage>
</organism>
<name>A0A6J5VN18_PRUAR</name>
<sequence length="64" mass="6984">MAEIAVNIVIDKLVPLLREEGNLLRGIHDDVTSIKDLLESMTSFLKDVDAKVEMANMSSGVKLG</sequence>
<reference evidence="5 6" key="1">
    <citation type="submission" date="2020-05" db="EMBL/GenBank/DDBJ databases">
        <authorList>
            <person name="Campoy J."/>
            <person name="Schneeberger K."/>
            <person name="Spophaly S."/>
        </authorList>
    </citation>
    <scope>NUCLEOTIDE SEQUENCE [LARGE SCALE GENOMIC DNA]</scope>
    <source>
        <strain evidence="5">PruArmRojPasFocal</strain>
    </source>
</reference>
<keyword evidence="1" id="KW-0677">Repeat</keyword>
<keyword evidence="3" id="KW-0611">Plant defense</keyword>
<evidence type="ECO:0000256" key="3">
    <source>
        <dbReference type="ARBA" id="ARBA00022821"/>
    </source>
</evidence>
<dbReference type="Proteomes" id="UP000507222">
    <property type="component" value="Unassembled WGS sequence"/>
</dbReference>
<evidence type="ECO:0000259" key="4">
    <source>
        <dbReference type="Pfam" id="PF18052"/>
    </source>
</evidence>
<dbReference type="InterPro" id="IPR041118">
    <property type="entry name" value="Rx_N"/>
</dbReference>
<dbReference type="GO" id="GO:0006952">
    <property type="term" value="P:defense response"/>
    <property type="evidence" value="ECO:0007669"/>
    <property type="project" value="UniProtKB-KW"/>
</dbReference>
<evidence type="ECO:0000313" key="5">
    <source>
        <dbReference type="EMBL" id="CAB4290560.1"/>
    </source>
</evidence>
<dbReference type="AlphaFoldDB" id="A0A6J5VN18"/>
<gene>
    <name evidence="5" type="ORF">CURHAP_LOCUS50641</name>
</gene>